<feature type="transmembrane region" description="Helical" evidence="2">
    <location>
        <begin position="37"/>
        <end position="55"/>
    </location>
</feature>
<name>A0ABR4CYC8_9HELO</name>
<reference evidence="3 4" key="1">
    <citation type="journal article" date="2024" name="Commun. Biol.">
        <title>Comparative genomic analysis of thermophilic fungi reveals convergent evolutionary adaptations and gene losses.</title>
        <authorList>
            <person name="Steindorff A.S."/>
            <person name="Aguilar-Pontes M.V."/>
            <person name="Robinson A.J."/>
            <person name="Andreopoulos B."/>
            <person name="LaButti K."/>
            <person name="Kuo A."/>
            <person name="Mondo S."/>
            <person name="Riley R."/>
            <person name="Otillar R."/>
            <person name="Haridas S."/>
            <person name="Lipzen A."/>
            <person name="Grimwood J."/>
            <person name="Schmutz J."/>
            <person name="Clum A."/>
            <person name="Reid I.D."/>
            <person name="Moisan M.C."/>
            <person name="Butler G."/>
            <person name="Nguyen T.T.M."/>
            <person name="Dewar K."/>
            <person name="Conant G."/>
            <person name="Drula E."/>
            <person name="Henrissat B."/>
            <person name="Hansel C."/>
            <person name="Singer S."/>
            <person name="Hutchinson M.I."/>
            <person name="de Vries R.P."/>
            <person name="Natvig D.O."/>
            <person name="Powell A.J."/>
            <person name="Tsang A."/>
            <person name="Grigoriev I.V."/>
        </authorList>
    </citation>
    <scope>NUCLEOTIDE SEQUENCE [LARGE SCALE GENOMIC DNA]</scope>
    <source>
        <strain evidence="3 4">CBS 494.80</strain>
    </source>
</reference>
<dbReference type="EMBL" id="JAZHXI010000002">
    <property type="protein sequence ID" value="KAL2074131.1"/>
    <property type="molecule type" value="Genomic_DNA"/>
</dbReference>
<dbReference type="PANTHER" id="PTHR11183">
    <property type="entry name" value="GLYCOGENIN SUBFAMILY MEMBER"/>
    <property type="match status" value="1"/>
</dbReference>
<feature type="region of interest" description="Disordered" evidence="1">
    <location>
        <begin position="1"/>
        <end position="20"/>
    </location>
</feature>
<sequence>MSKERDMPKDKDEPFAMVGRPTPNSLRRMQRIASTPLFKLVAVLLLVLLGIRWVSDYGRDREDWPGVVRPTTSVESWWVNWDEKQYIQIVADEENLCSAVLTWFDMEQIGSRARRTLVYPSTWSPDEAETDTALNTTLTRKAHLLREARDKYYVRLHPIDTLNENDPSRAIWTDPYIKLLAFNLTQFSRVLVLDSASQLKGNLDAVFLIPKAILAMPWVYWGGSTGWAFSNQMMLITPSASEFAKIEAEIKKPGSDTNGYDLSIAEKLYSRKTLKIPQRPYHLMTGELRLQDHSKYLGSGQNWDAQEALQKSKMLHFSDWPIPRPWDGAPQAMLNKYMPKCLKSEWFGATDCQDRMAWMQLYADYAAKRKGFCGSHFEVEIRDQKPDAMVRNGRFFHDGET</sequence>
<protein>
    <submittedName>
        <fullName evidence="3">Uncharacterized protein</fullName>
    </submittedName>
</protein>
<feature type="compositionally biased region" description="Basic and acidic residues" evidence="1">
    <location>
        <begin position="1"/>
        <end position="14"/>
    </location>
</feature>
<comment type="caution">
    <text evidence="3">The sequence shown here is derived from an EMBL/GenBank/DDBJ whole genome shotgun (WGS) entry which is preliminary data.</text>
</comment>
<gene>
    <name evidence="3" type="ORF">VTL71DRAFT_7909</name>
</gene>
<accession>A0ABR4CYC8</accession>
<keyword evidence="2" id="KW-1133">Transmembrane helix</keyword>
<keyword evidence="4" id="KW-1185">Reference proteome</keyword>
<dbReference type="Gene3D" id="3.90.550.10">
    <property type="entry name" value="Spore Coat Polysaccharide Biosynthesis Protein SpsA, Chain A"/>
    <property type="match status" value="1"/>
</dbReference>
<evidence type="ECO:0000313" key="3">
    <source>
        <dbReference type="EMBL" id="KAL2074131.1"/>
    </source>
</evidence>
<dbReference type="InterPro" id="IPR050587">
    <property type="entry name" value="GNT1/Glycosyltrans_8"/>
</dbReference>
<evidence type="ECO:0000256" key="1">
    <source>
        <dbReference type="SAM" id="MobiDB-lite"/>
    </source>
</evidence>
<dbReference type="InterPro" id="IPR029044">
    <property type="entry name" value="Nucleotide-diphossugar_trans"/>
</dbReference>
<keyword evidence="2" id="KW-0472">Membrane</keyword>
<proteinExistence type="predicted"/>
<evidence type="ECO:0000256" key="2">
    <source>
        <dbReference type="SAM" id="Phobius"/>
    </source>
</evidence>
<keyword evidence="2" id="KW-0812">Transmembrane</keyword>
<dbReference type="SUPFAM" id="SSF53448">
    <property type="entry name" value="Nucleotide-diphospho-sugar transferases"/>
    <property type="match status" value="1"/>
</dbReference>
<evidence type="ECO:0000313" key="4">
    <source>
        <dbReference type="Proteomes" id="UP001595075"/>
    </source>
</evidence>
<organism evidence="3 4">
    <name type="scientific">Oculimacula yallundae</name>
    <dbReference type="NCBI Taxonomy" id="86028"/>
    <lineage>
        <taxon>Eukaryota</taxon>
        <taxon>Fungi</taxon>
        <taxon>Dikarya</taxon>
        <taxon>Ascomycota</taxon>
        <taxon>Pezizomycotina</taxon>
        <taxon>Leotiomycetes</taxon>
        <taxon>Helotiales</taxon>
        <taxon>Ploettnerulaceae</taxon>
        <taxon>Oculimacula</taxon>
    </lineage>
</organism>
<dbReference type="Proteomes" id="UP001595075">
    <property type="component" value="Unassembled WGS sequence"/>
</dbReference>